<keyword evidence="11" id="KW-1185">Reference proteome</keyword>
<evidence type="ECO:0000256" key="5">
    <source>
        <dbReference type="ARBA" id="ARBA00023284"/>
    </source>
</evidence>
<feature type="compositionally biased region" description="Basic and acidic residues" evidence="8">
    <location>
        <begin position="196"/>
        <end position="209"/>
    </location>
</feature>
<evidence type="ECO:0000256" key="8">
    <source>
        <dbReference type="SAM" id="MobiDB-lite"/>
    </source>
</evidence>
<feature type="compositionally biased region" description="Polar residues" evidence="8">
    <location>
        <begin position="483"/>
        <end position="493"/>
    </location>
</feature>
<evidence type="ECO:0000256" key="3">
    <source>
        <dbReference type="ARBA" id="ARBA00022982"/>
    </source>
</evidence>
<dbReference type="Proteomes" id="UP000054383">
    <property type="component" value="Unassembled WGS sequence"/>
</dbReference>
<dbReference type="InterPro" id="IPR014025">
    <property type="entry name" value="Glutaredoxin_subgr"/>
</dbReference>
<dbReference type="PROSITE" id="PS00195">
    <property type="entry name" value="GLUTAREDOXIN_1"/>
    <property type="match status" value="1"/>
</dbReference>
<evidence type="ECO:0000313" key="10">
    <source>
        <dbReference type="EMBL" id="CRG85856.1"/>
    </source>
</evidence>
<evidence type="ECO:0000259" key="9">
    <source>
        <dbReference type="Pfam" id="PF00462"/>
    </source>
</evidence>
<sequence>MSGTAAAVSSEPVTGGNAAWDYAVPLGENNDRRASNESSNTYSKSSYRHRTPNGYPRSRTSSQPGSRRGSNTHDAHGRDIGPALNRPLGDAQSNGQPPRKSESSSTRAPEQNGENNWIHRDKLARIESEELQQAAMRIQRQVRTGSKSSSMRGRSYDSHSLNGAVTAQPEQTTDPWQRNQLDSPIPLEGYDENDIETERMTWDLRRPEEIAAASSSPGDHRSPGLKKSSSRIPVLASSPHRTPPDDADYEFPDMQRPRTRTLGSGDEEGAYVSHSRRNSESAAVNLSDSPDASPNPTDTPAVTSRPGSRGNPLGQASPTRKTPAKGTSTARKSSAPPNNRKASSSAAKSRTASSSNANKEQRPTTRSGETRPSTAVNRPEGDPPWLATMYKPDPRLPPDQQILPTHAKKLQQEQWEREGKTPTAYDREFAPLAIRPDDQPPPPPAESEKPAPSTSLPAESNNEFTPTWPLQSSRSPELGRPGTSGTNYSTMPKLQTPPPAVLSVSQKLQPNFPPPPPEEPEKVEKGTATPALLFRFCLSSTISYLRRLFGSFAARPISPNTMSAAKLKAQQIIDDNAVVVFSKSYCPYCRSTKSLLTGLGAPYHVLELDQIDDGAALQDALEEITNQRSVPNIFIKQKHIGGNSDLQARKAELPQLLKDAGAL</sequence>
<dbReference type="PROSITE" id="PS51354">
    <property type="entry name" value="GLUTAREDOXIN_2"/>
    <property type="match status" value="1"/>
</dbReference>
<dbReference type="GO" id="GO:0005737">
    <property type="term" value="C:cytoplasm"/>
    <property type="evidence" value="ECO:0007669"/>
    <property type="project" value="TreeGrafter"/>
</dbReference>
<feature type="compositionally biased region" description="Low complexity" evidence="8">
    <location>
        <begin position="333"/>
        <end position="358"/>
    </location>
</feature>
<name>A0A0U1LR32_TALIS</name>
<accession>A0A0U1LR32</accession>
<feature type="compositionally biased region" description="Polar residues" evidence="8">
    <location>
        <begin position="364"/>
        <end position="376"/>
    </location>
</feature>
<feature type="compositionally biased region" description="Polar residues" evidence="8">
    <location>
        <begin position="103"/>
        <end position="115"/>
    </location>
</feature>
<organism evidence="10 11">
    <name type="scientific">Talaromyces islandicus</name>
    <name type="common">Penicillium islandicum</name>
    <dbReference type="NCBI Taxonomy" id="28573"/>
    <lineage>
        <taxon>Eukaryota</taxon>
        <taxon>Fungi</taxon>
        <taxon>Dikarya</taxon>
        <taxon>Ascomycota</taxon>
        <taxon>Pezizomycotina</taxon>
        <taxon>Eurotiomycetes</taxon>
        <taxon>Eurotiomycetidae</taxon>
        <taxon>Eurotiales</taxon>
        <taxon>Trichocomaceae</taxon>
        <taxon>Talaromyces</taxon>
        <taxon>Talaromyces sect. Islandici</taxon>
    </lineage>
</organism>
<dbReference type="OrthoDB" id="418495at2759"/>
<evidence type="ECO:0000313" key="11">
    <source>
        <dbReference type="Proteomes" id="UP000054383"/>
    </source>
</evidence>
<dbReference type="InterPro" id="IPR036249">
    <property type="entry name" value="Thioredoxin-like_sf"/>
</dbReference>
<comment type="catalytic activity">
    <reaction evidence="6">
        <text>1-chloro-2,4-dinitrobenzene + glutathione = 2,4-dinitrophenyl-S-glutathione + chloride + H(+)</text>
        <dbReference type="Rhea" id="RHEA:51220"/>
        <dbReference type="ChEBI" id="CHEBI:15378"/>
        <dbReference type="ChEBI" id="CHEBI:17996"/>
        <dbReference type="ChEBI" id="CHEBI:34718"/>
        <dbReference type="ChEBI" id="CHEBI:57925"/>
        <dbReference type="ChEBI" id="CHEBI:133977"/>
        <dbReference type="EC" id="2.5.1.18"/>
    </reaction>
</comment>
<feature type="domain" description="Glutaredoxin" evidence="9">
    <location>
        <begin position="578"/>
        <end position="640"/>
    </location>
</feature>
<dbReference type="GO" id="GO:0004602">
    <property type="term" value="F:glutathione peroxidase activity"/>
    <property type="evidence" value="ECO:0007669"/>
    <property type="project" value="UniProtKB-EC"/>
</dbReference>
<feature type="compositionally biased region" description="Basic and acidic residues" evidence="8">
    <location>
        <begin position="410"/>
        <end position="429"/>
    </location>
</feature>
<dbReference type="GO" id="GO:0015038">
    <property type="term" value="F:glutathione disulfide oxidoreductase activity"/>
    <property type="evidence" value="ECO:0007669"/>
    <property type="project" value="TreeGrafter"/>
</dbReference>
<dbReference type="GO" id="GO:0004364">
    <property type="term" value="F:glutathione transferase activity"/>
    <property type="evidence" value="ECO:0007669"/>
    <property type="project" value="UniProtKB-EC"/>
</dbReference>
<dbReference type="GO" id="GO:0005634">
    <property type="term" value="C:nucleus"/>
    <property type="evidence" value="ECO:0007669"/>
    <property type="project" value="TreeGrafter"/>
</dbReference>
<feature type="compositionally biased region" description="Basic and acidic residues" evidence="8">
    <location>
        <begin position="117"/>
        <end position="128"/>
    </location>
</feature>
<dbReference type="GO" id="GO:0034599">
    <property type="term" value="P:cellular response to oxidative stress"/>
    <property type="evidence" value="ECO:0007669"/>
    <property type="project" value="TreeGrafter"/>
</dbReference>
<feature type="compositionally biased region" description="Polar residues" evidence="8">
    <location>
        <begin position="280"/>
        <end position="306"/>
    </location>
</feature>
<dbReference type="Gene3D" id="3.40.30.10">
    <property type="entry name" value="Glutaredoxin"/>
    <property type="match status" value="1"/>
</dbReference>
<feature type="compositionally biased region" description="Polar residues" evidence="8">
    <location>
        <begin position="141"/>
        <end position="182"/>
    </location>
</feature>
<reference evidence="10 11" key="1">
    <citation type="submission" date="2015-04" db="EMBL/GenBank/DDBJ databases">
        <authorList>
            <person name="Syromyatnikov M.Y."/>
            <person name="Popov V.N."/>
        </authorList>
    </citation>
    <scope>NUCLEOTIDE SEQUENCE [LARGE SCALE GENOMIC DNA]</scope>
    <source>
        <strain evidence="10">WF-38-12</strain>
    </source>
</reference>
<proteinExistence type="predicted"/>
<feature type="compositionally biased region" description="Polar residues" evidence="8">
    <location>
        <begin position="314"/>
        <end position="332"/>
    </location>
</feature>
<gene>
    <name evidence="10" type="ORF">PISL3812_02862</name>
</gene>
<dbReference type="SUPFAM" id="SSF52833">
    <property type="entry name" value="Thioredoxin-like"/>
    <property type="match status" value="1"/>
</dbReference>
<dbReference type="Pfam" id="PF00462">
    <property type="entry name" value="Glutaredoxin"/>
    <property type="match status" value="1"/>
</dbReference>
<dbReference type="PANTHER" id="PTHR45694">
    <property type="entry name" value="GLUTAREDOXIN 2"/>
    <property type="match status" value="1"/>
</dbReference>
<evidence type="ECO:0000256" key="7">
    <source>
        <dbReference type="ARBA" id="ARBA00047960"/>
    </source>
</evidence>
<dbReference type="PANTHER" id="PTHR45694:SF18">
    <property type="entry name" value="GLUTAREDOXIN-1-RELATED"/>
    <property type="match status" value="1"/>
</dbReference>
<protein>
    <recommendedName>
        <fullName evidence="9">Glutaredoxin domain-containing protein</fullName>
    </recommendedName>
</protein>
<dbReference type="PRINTS" id="PR00160">
    <property type="entry name" value="GLUTAREDOXIN"/>
</dbReference>
<keyword evidence="4" id="KW-1015">Disulfide bond</keyword>
<dbReference type="InterPro" id="IPR011767">
    <property type="entry name" value="GLR_AS"/>
</dbReference>
<dbReference type="EMBL" id="CVMT01000002">
    <property type="protein sequence ID" value="CRG85856.1"/>
    <property type="molecule type" value="Genomic_DNA"/>
</dbReference>
<feature type="region of interest" description="Disordered" evidence="8">
    <location>
        <begin position="1"/>
        <end position="523"/>
    </location>
</feature>
<dbReference type="NCBIfam" id="TIGR02180">
    <property type="entry name" value="GRX_euk"/>
    <property type="match status" value="1"/>
</dbReference>
<evidence type="ECO:0000256" key="2">
    <source>
        <dbReference type="ARBA" id="ARBA00022448"/>
    </source>
</evidence>
<feature type="compositionally biased region" description="Polar residues" evidence="8">
    <location>
        <begin position="58"/>
        <end position="69"/>
    </location>
</feature>
<keyword evidence="5" id="KW-0676">Redox-active center</keyword>
<dbReference type="OMA" id="PINRPEG"/>
<feature type="compositionally biased region" description="Polar residues" evidence="8">
    <location>
        <begin position="454"/>
        <end position="475"/>
    </location>
</feature>
<evidence type="ECO:0000256" key="6">
    <source>
        <dbReference type="ARBA" id="ARBA00035808"/>
    </source>
</evidence>
<dbReference type="InterPro" id="IPR011899">
    <property type="entry name" value="Glutaredoxin_euk/vir"/>
</dbReference>
<dbReference type="STRING" id="28573.A0A0U1LR32"/>
<dbReference type="FunFam" id="3.40.30.10:FF:000026">
    <property type="entry name" value="Glutaredoxin 2"/>
    <property type="match status" value="1"/>
</dbReference>
<keyword evidence="2" id="KW-0813">Transport</keyword>
<dbReference type="CDD" id="cd03419">
    <property type="entry name" value="GRX_GRXh_1_2_like"/>
    <property type="match status" value="1"/>
</dbReference>
<dbReference type="InterPro" id="IPR002109">
    <property type="entry name" value="Glutaredoxin"/>
</dbReference>
<feature type="compositionally biased region" description="Low complexity" evidence="8">
    <location>
        <begin position="36"/>
        <end position="45"/>
    </location>
</feature>
<dbReference type="AlphaFoldDB" id="A0A0U1LR32"/>
<keyword evidence="3" id="KW-0249">Electron transport</keyword>
<comment type="catalytic activity">
    <reaction evidence="1">
        <text>2 glutathione + H2O2 = glutathione disulfide + 2 H2O</text>
        <dbReference type="Rhea" id="RHEA:16833"/>
        <dbReference type="ChEBI" id="CHEBI:15377"/>
        <dbReference type="ChEBI" id="CHEBI:16240"/>
        <dbReference type="ChEBI" id="CHEBI:57925"/>
        <dbReference type="ChEBI" id="CHEBI:58297"/>
        <dbReference type="EC" id="1.11.1.9"/>
    </reaction>
</comment>
<comment type="catalytic activity">
    <reaction evidence="7">
        <text>RX + glutathione = an S-substituted glutathione + a halide anion + H(+)</text>
        <dbReference type="Rhea" id="RHEA:16437"/>
        <dbReference type="ChEBI" id="CHEBI:15378"/>
        <dbReference type="ChEBI" id="CHEBI:16042"/>
        <dbReference type="ChEBI" id="CHEBI:17792"/>
        <dbReference type="ChEBI" id="CHEBI:57925"/>
        <dbReference type="ChEBI" id="CHEBI:90779"/>
        <dbReference type="EC" id="2.5.1.18"/>
    </reaction>
</comment>
<evidence type="ECO:0000256" key="4">
    <source>
        <dbReference type="ARBA" id="ARBA00023157"/>
    </source>
</evidence>
<evidence type="ECO:0000256" key="1">
    <source>
        <dbReference type="ARBA" id="ARBA00000217"/>
    </source>
</evidence>